<dbReference type="Proteomes" id="UP000039660">
    <property type="component" value="Unassembled WGS sequence"/>
</dbReference>
<dbReference type="EMBL" id="CCRK01000020">
    <property type="protein sequence ID" value="CDZ54338.1"/>
    <property type="molecule type" value="Genomic_DNA"/>
</dbReference>
<sequence>MPVTSRVNPQLIAGLLFVLIGAAFLLGSLDLSYGTWRKIGPGAFPGLVASGLIAMGLVVAFTAEKHDTGKEQPSLYSSKVTFIIAAIVVFGLVVRGGGLLPAIFCCCFISSFASRPLQPAKSALYGLGLGAACSLAFIKGLGMPIAIIGPWFGF</sequence>
<dbReference type="Pfam" id="PF07331">
    <property type="entry name" value="TctB"/>
    <property type="match status" value="1"/>
</dbReference>
<evidence type="ECO:0000256" key="1">
    <source>
        <dbReference type="SAM" id="Phobius"/>
    </source>
</evidence>
<feature type="domain" description="DUF1468" evidence="2">
    <location>
        <begin position="12"/>
        <end position="144"/>
    </location>
</feature>
<evidence type="ECO:0000313" key="4">
    <source>
        <dbReference type="Proteomes" id="UP000039660"/>
    </source>
</evidence>
<keyword evidence="1" id="KW-0812">Transmembrane</keyword>
<evidence type="ECO:0000313" key="3">
    <source>
        <dbReference type="EMBL" id="CDZ54338.1"/>
    </source>
</evidence>
<gene>
    <name evidence="3" type="ORF">NGAL_HAMBI1189_54610</name>
</gene>
<feature type="transmembrane region" description="Helical" evidence="1">
    <location>
        <begin position="83"/>
        <end position="112"/>
    </location>
</feature>
<protein>
    <submittedName>
        <fullName evidence="3">Tripartite tricarboxylate transporter TctB family</fullName>
    </submittedName>
</protein>
<keyword evidence="1" id="KW-1133">Transmembrane helix</keyword>
<proteinExistence type="predicted"/>
<organism evidence="3 4">
    <name type="scientific">Neorhizobium galegae bv. officinalis</name>
    <dbReference type="NCBI Taxonomy" id="323656"/>
    <lineage>
        <taxon>Bacteria</taxon>
        <taxon>Pseudomonadati</taxon>
        <taxon>Pseudomonadota</taxon>
        <taxon>Alphaproteobacteria</taxon>
        <taxon>Hyphomicrobiales</taxon>
        <taxon>Rhizobiaceae</taxon>
        <taxon>Rhizobium/Agrobacterium group</taxon>
        <taxon>Neorhizobium</taxon>
    </lineage>
</organism>
<name>A0A0T7H4B2_NEOGA</name>
<evidence type="ECO:0000259" key="2">
    <source>
        <dbReference type="Pfam" id="PF07331"/>
    </source>
</evidence>
<dbReference type="RefSeq" id="WP_280949416.1">
    <property type="nucleotide sequence ID" value="NZ_CCRK01000020.1"/>
</dbReference>
<dbReference type="InterPro" id="IPR009936">
    <property type="entry name" value="DUF1468"/>
</dbReference>
<dbReference type="AlphaFoldDB" id="A0A0T7H4B2"/>
<feature type="transmembrane region" description="Helical" evidence="1">
    <location>
        <begin position="43"/>
        <end position="63"/>
    </location>
</feature>
<feature type="transmembrane region" description="Helical" evidence="1">
    <location>
        <begin position="124"/>
        <end position="152"/>
    </location>
</feature>
<reference evidence="3 4" key="1">
    <citation type="submission" date="2014-08" db="EMBL/GenBank/DDBJ databases">
        <authorList>
            <person name="Chen Y.-H."/>
        </authorList>
    </citation>
    <scope>NUCLEOTIDE SEQUENCE [LARGE SCALE GENOMIC DNA]</scope>
</reference>
<accession>A0A0T7H4B2</accession>
<keyword evidence="1" id="KW-0472">Membrane</keyword>
<feature type="transmembrane region" description="Helical" evidence="1">
    <location>
        <begin position="12"/>
        <end position="31"/>
    </location>
</feature>